<proteinExistence type="predicted"/>
<reference evidence="4" key="1">
    <citation type="submission" date="2019-04" db="EMBL/GenBank/DDBJ databases">
        <title>Sequencing of skin fungus with MAO and IRED activity.</title>
        <authorList>
            <person name="Marsaioli A.J."/>
            <person name="Bonatto J.M.C."/>
            <person name="Reis Junior O."/>
        </authorList>
    </citation>
    <scope>NUCLEOTIDE SEQUENCE</scope>
    <source>
        <strain evidence="4">30M1</strain>
    </source>
</reference>
<gene>
    <name evidence="4" type="ORF">E8E13_008608</name>
</gene>
<keyword evidence="1" id="KW-0539">Nucleus</keyword>
<organism evidence="4 5">
    <name type="scientific">Curvularia kusanoi</name>
    <name type="common">Cochliobolus kusanoi</name>
    <dbReference type="NCBI Taxonomy" id="90978"/>
    <lineage>
        <taxon>Eukaryota</taxon>
        <taxon>Fungi</taxon>
        <taxon>Dikarya</taxon>
        <taxon>Ascomycota</taxon>
        <taxon>Pezizomycotina</taxon>
        <taxon>Dothideomycetes</taxon>
        <taxon>Pleosporomycetidae</taxon>
        <taxon>Pleosporales</taxon>
        <taxon>Pleosporineae</taxon>
        <taxon>Pleosporaceae</taxon>
        <taxon>Curvularia</taxon>
    </lineage>
</organism>
<comment type="caution">
    <text evidence="4">The sequence shown here is derived from an EMBL/GenBank/DDBJ whole genome shotgun (WGS) entry which is preliminary data.</text>
</comment>
<feature type="domain" description="Xylanolytic transcriptional activator regulatory" evidence="3">
    <location>
        <begin position="209"/>
        <end position="280"/>
    </location>
</feature>
<keyword evidence="5" id="KW-1185">Reference proteome</keyword>
<dbReference type="PANTHER" id="PTHR46910">
    <property type="entry name" value="TRANSCRIPTION FACTOR PDR1"/>
    <property type="match status" value="1"/>
</dbReference>
<dbReference type="Pfam" id="PF04082">
    <property type="entry name" value="Fungal_trans"/>
    <property type="match status" value="1"/>
</dbReference>
<dbReference type="GO" id="GO:0006351">
    <property type="term" value="P:DNA-templated transcription"/>
    <property type="evidence" value="ECO:0007669"/>
    <property type="project" value="InterPro"/>
</dbReference>
<protein>
    <recommendedName>
        <fullName evidence="3">Xylanolytic transcriptional activator regulatory domain-containing protein</fullName>
    </recommendedName>
</protein>
<evidence type="ECO:0000256" key="2">
    <source>
        <dbReference type="SAM" id="MobiDB-lite"/>
    </source>
</evidence>
<feature type="compositionally biased region" description="Basic and acidic residues" evidence="2">
    <location>
        <begin position="10"/>
        <end position="24"/>
    </location>
</feature>
<feature type="region of interest" description="Disordered" evidence="2">
    <location>
        <begin position="1"/>
        <end position="31"/>
    </location>
</feature>
<dbReference type="InterPro" id="IPR050987">
    <property type="entry name" value="AtrR-like"/>
</dbReference>
<sequence length="634" mass="70685">MNTQLRTKTVTREDPVIERAEPRRRLSGSYSGPPTVRHEVFYAKKLTAPVMRDFDHVRRNIQTHSRGIFDTPHMRASVSLEAGPGLPDVPARADFAHLSRSYLNHVHYWYPALHWPTFSQQVDEVYTARSFSGTPREWIGLFFAVLACGSLGESEVSGSPRAGMNRGMAFFDVASQALTPWPQDLTVAHAQVALLLSIYATESNMKSIGSMWLSNAVRIAQELCINTEIDSWPVVEGEVRRRLWWAIYSRDRITSFEASKPMLINDNDCDISLPSPAEDRYIQPQGFFRTHANTAPFTGSLAIIQMTRMYASLYQTLKSSTITPQVLQSYDAQFRSRTQQLPEAYLISSAAPLETAALPPLFALLTARYHLYRRNLSTLCHITERREAVRQCMIVGQETAKFISRALHTPPKGETEKSWSSRVAPMASNSICLHLWRCILILCLQGDYEAAMMCCHMLSEVGNLRKIGIPCGKNIIFVLDKLLERTRNGHGSPQQLEYDEEMLAYISGDVQASLEHGWAWAGSDLSSAPKLATQGSGYGGAAGQEQLMRDVQAPPPAVEWEGWGRVDELIRRLADESRALRSAPGPPPAPYYPTAHNPVKRIQLGPNDRSPPKPATLPSPASSNASRISIANII</sequence>
<dbReference type="SMART" id="SM00906">
    <property type="entry name" value="Fungal_trans"/>
    <property type="match status" value="1"/>
</dbReference>
<name>A0A9P4TAI3_CURKU</name>
<feature type="region of interest" description="Disordered" evidence="2">
    <location>
        <begin position="579"/>
        <end position="624"/>
    </location>
</feature>
<evidence type="ECO:0000313" key="4">
    <source>
        <dbReference type="EMBL" id="KAF2999483.1"/>
    </source>
</evidence>
<dbReference type="CDD" id="cd12148">
    <property type="entry name" value="fungal_TF_MHR"/>
    <property type="match status" value="1"/>
</dbReference>
<dbReference type="GO" id="GO:0003700">
    <property type="term" value="F:DNA-binding transcription factor activity"/>
    <property type="evidence" value="ECO:0007669"/>
    <property type="project" value="InterPro"/>
</dbReference>
<dbReference type="PANTHER" id="PTHR46910:SF1">
    <property type="entry name" value="MISCELLANEOUS ZN(II)2CYS6 TRANSCRIPTION FACTOR (EUROFUNG)-RELATED"/>
    <property type="match status" value="1"/>
</dbReference>
<dbReference type="GO" id="GO:0003677">
    <property type="term" value="F:DNA binding"/>
    <property type="evidence" value="ECO:0007669"/>
    <property type="project" value="InterPro"/>
</dbReference>
<dbReference type="InterPro" id="IPR007219">
    <property type="entry name" value="XnlR_reg_dom"/>
</dbReference>
<dbReference type="GO" id="GO:0008270">
    <property type="term" value="F:zinc ion binding"/>
    <property type="evidence" value="ECO:0007669"/>
    <property type="project" value="InterPro"/>
</dbReference>
<evidence type="ECO:0000313" key="5">
    <source>
        <dbReference type="Proteomes" id="UP000801428"/>
    </source>
</evidence>
<evidence type="ECO:0000256" key="1">
    <source>
        <dbReference type="ARBA" id="ARBA00023242"/>
    </source>
</evidence>
<dbReference type="EMBL" id="SWKU01000017">
    <property type="protein sequence ID" value="KAF2999483.1"/>
    <property type="molecule type" value="Genomic_DNA"/>
</dbReference>
<accession>A0A9P4TAI3</accession>
<dbReference type="AlphaFoldDB" id="A0A9P4TAI3"/>
<dbReference type="OrthoDB" id="2110361at2759"/>
<evidence type="ECO:0000259" key="3">
    <source>
        <dbReference type="SMART" id="SM00906"/>
    </source>
</evidence>
<dbReference type="Proteomes" id="UP000801428">
    <property type="component" value="Unassembled WGS sequence"/>
</dbReference>